<organism evidence="3">
    <name type="scientific">Schmidtea mediterranea</name>
    <name type="common">Freshwater planarian flatworm</name>
    <dbReference type="NCBI Taxonomy" id="79327"/>
    <lineage>
        <taxon>Eukaryota</taxon>
        <taxon>Metazoa</taxon>
        <taxon>Spiralia</taxon>
        <taxon>Lophotrochozoa</taxon>
        <taxon>Platyhelminthes</taxon>
        <taxon>Rhabditophora</taxon>
        <taxon>Seriata</taxon>
        <taxon>Tricladida</taxon>
        <taxon>Continenticola</taxon>
        <taxon>Geoplanoidea</taxon>
        <taxon>Dugesiidae</taxon>
        <taxon>Schmidtea</taxon>
    </lineage>
</organism>
<feature type="compositionally biased region" description="Basic and acidic residues" evidence="1">
    <location>
        <begin position="144"/>
        <end position="162"/>
    </location>
</feature>
<evidence type="ECO:0000256" key="2">
    <source>
        <dbReference type="SAM" id="SignalP"/>
    </source>
</evidence>
<feature type="non-terminal residue" evidence="3">
    <location>
        <position position="1"/>
    </location>
</feature>
<feature type="region of interest" description="Disordered" evidence="1">
    <location>
        <begin position="58"/>
        <end position="85"/>
    </location>
</feature>
<evidence type="ECO:0000313" key="3">
    <source>
        <dbReference type="EMBL" id="AGS83417.1"/>
    </source>
</evidence>
<accession>S5VQ20</accession>
<name>S5VQ20_SCHMD</name>
<proteinExistence type="evidence at transcript level"/>
<feature type="compositionally biased region" description="Basic and acidic residues" evidence="1">
    <location>
        <begin position="72"/>
        <end position="85"/>
    </location>
</feature>
<reference evidence="3" key="1">
    <citation type="journal article" date="2013" name="Development">
        <title>Transcription factors lhx1/5-1 and pitx are required for the maintenance and regeneration of serotonergic neurons in planarians.</title>
        <authorList>
            <person name="Currie K.W."/>
            <person name="Pearson B.J."/>
        </authorList>
    </citation>
    <scope>NUCLEOTIDE SEQUENCE</scope>
    <source>
        <strain evidence="3">CIW4</strain>
    </source>
</reference>
<dbReference type="EMBL" id="KF134120">
    <property type="protein sequence ID" value="AGS83417.1"/>
    <property type="molecule type" value="mRNA"/>
</dbReference>
<keyword evidence="2" id="KW-0732">Signal</keyword>
<dbReference type="AlphaFoldDB" id="S5VQ20"/>
<sequence>ALPISLLSILFFMVFTLSNGERRDSLTEENILALPDDGGDDNTNIAFRYIKYLSKNEDEQVAEGSDEDDEESHLHHLDSGSEFDKEEIIEIEINNNKNDELILLEDKPVKTMKKEDSVETEIEITSESEEEEIEITHEWNGVGKDFRSNKNRVVDSKNEEQKSHKKKKSK</sequence>
<feature type="compositionally biased region" description="Acidic residues" evidence="1">
    <location>
        <begin position="59"/>
        <end position="71"/>
    </location>
</feature>
<feature type="signal peptide" evidence="2">
    <location>
        <begin position="1"/>
        <end position="20"/>
    </location>
</feature>
<feature type="region of interest" description="Disordered" evidence="1">
    <location>
        <begin position="139"/>
        <end position="170"/>
    </location>
</feature>
<feature type="chain" id="PRO_5004541760" evidence="2">
    <location>
        <begin position="21"/>
        <end position="170"/>
    </location>
</feature>
<protein>
    <submittedName>
        <fullName evidence="3">Upps</fullName>
    </submittedName>
</protein>
<evidence type="ECO:0000256" key="1">
    <source>
        <dbReference type="SAM" id="MobiDB-lite"/>
    </source>
</evidence>